<name>A0A2U1AJG0_9BACT</name>
<dbReference type="GO" id="GO:0004565">
    <property type="term" value="F:beta-galactosidase activity"/>
    <property type="evidence" value="ECO:0007669"/>
    <property type="project" value="InterPro"/>
</dbReference>
<dbReference type="Gene3D" id="3.20.20.80">
    <property type="entry name" value="Glycosidases"/>
    <property type="match status" value="1"/>
</dbReference>
<dbReference type="AlphaFoldDB" id="A0A2U1AJG0"/>
<dbReference type="InterPro" id="IPR017853">
    <property type="entry name" value="GH"/>
</dbReference>
<keyword evidence="3" id="KW-0732">Signal</keyword>
<feature type="domain" description="Glycoside hydrolase family 42 N-terminal" evidence="4">
    <location>
        <begin position="134"/>
        <end position="250"/>
    </location>
</feature>
<dbReference type="GO" id="GO:0009341">
    <property type="term" value="C:beta-galactosidase complex"/>
    <property type="evidence" value="ECO:0007669"/>
    <property type="project" value="InterPro"/>
</dbReference>
<proteinExistence type="predicted"/>
<dbReference type="SUPFAM" id="SSF51445">
    <property type="entry name" value="(Trans)glycosidases"/>
    <property type="match status" value="1"/>
</dbReference>
<keyword evidence="1" id="KW-0378">Hydrolase</keyword>
<evidence type="ECO:0000313" key="5">
    <source>
        <dbReference type="EMBL" id="PVY36564.1"/>
    </source>
</evidence>
<sequence>MFKPTLFAAVLLAGGVLTALELTPSADTAVYAPGEPVRFTVSKLPANGRAAYRVIDFDRKTVRNGETAPGNLEFTGLPRGWYELQAETVGNAGEKARYPFAVIPEFDRSQTDWEKNQFGVMVAPHTRYPLAHRDFDAKFMERIGVRWVRTHRLNWIQIQPDEHKAPDWATADREVEIYKKRGLSIVATTAWPFPAWASSGRGTQIDAYYLDKMFPADKYIEQTKKFHTELARRYGDKVDYWEIGNEIDAENFWIGRYKHQGDKAAIMQDYIEFYIMIAKALRAGAPAAKIGPNTTGSAPDGNTYRDWLNVFLQNPEARKQMDYFSTHYFPSVPEIRKVLARYGKGDVDIIFTEIGGMAHSYRKVPTWEETCRNIRITCTHYATQLQAGGKALCKFLLRDIPELPPQGWIAGMLEGDFKLRPEYVAFATLIREIGDADPAGRINITRRSDKGWLHGFRFRRGGKTLTLVILNDAPKAAVTLDSASKELRVIDMMGRETTQIPQNGKLVLEMDSDRPLLIEGDISGEPGEGRDPEPVLVQEINVKCNGDFEMPVRGATIPYWHLGYDTGKGTPEQVGFLVSVDDKVKHSGRQALKIHAEKRTGFYAVCHTMTVPKLKLGQYMVVTYRWWAKGEKIDSIDKASFAPSLSMRRKDNSRIHWRDGDFERGTFDWMAGEQVRKYEQNDFPPDFNHFSLEFYLGKSTGTLWLDDVSINIKVMQRGASEARYLK</sequence>
<keyword evidence="2" id="KW-0326">Glycosidase</keyword>
<dbReference type="PANTHER" id="PTHR12631:SF10">
    <property type="entry name" value="BETA-XYLOSIDASE-LIKE PROTEIN-RELATED"/>
    <property type="match status" value="1"/>
</dbReference>
<evidence type="ECO:0000259" key="4">
    <source>
        <dbReference type="Pfam" id="PF02449"/>
    </source>
</evidence>
<evidence type="ECO:0000256" key="3">
    <source>
        <dbReference type="SAM" id="SignalP"/>
    </source>
</evidence>
<accession>A0A2U1AJG0</accession>
<evidence type="ECO:0000256" key="1">
    <source>
        <dbReference type="ARBA" id="ARBA00022801"/>
    </source>
</evidence>
<dbReference type="RefSeq" id="WP_116885525.1">
    <property type="nucleotide sequence ID" value="NZ_CABMMC010000038.1"/>
</dbReference>
<reference evidence="5 6" key="1">
    <citation type="submission" date="2018-04" db="EMBL/GenBank/DDBJ databases">
        <title>Genomic Encyclopedia of Type Strains, Phase IV (KMG-IV): sequencing the most valuable type-strain genomes for metagenomic binning, comparative biology and taxonomic classification.</title>
        <authorList>
            <person name="Goeker M."/>
        </authorList>
    </citation>
    <scope>NUCLEOTIDE SEQUENCE [LARGE SCALE GENOMIC DNA]</scope>
    <source>
        <strain evidence="5 6">DSM 14823</strain>
    </source>
</reference>
<dbReference type="PANTHER" id="PTHR12631">
    <property type="entry name" value="ALPHA-L-IDURONIDASE"/>
    <property type="match status" value="1"/>
</dbReference>
<dbReference type="GeneID" id="78296795"/>
<evidence type="ECO:0000313" key="6">
    <source>
        <dbReference type="Proteomes" id="UP000245959"/>
    </source>
</evidence>
<dbReference type="Gene3D" id="2.60.120.260">
    <property type="entry name" value="Galactose-binding domain-like"/>
    <property type="match status" value="1"/>
</dbReference>
<evidence type="ECO:0000256" key="2">
    <source>
        <dbReference type="ARBA" id="ARBA00023295"/>
    </source>
</evidence>
<keyword evidence="6" id="KW-1185">Reference proteome</keyword>
<feature type="chain" id="PRO_5015650946" evidence="3">
    <location>
        <begin position="20"/>
        <end position="726"/>
    </location>
</feature>
<feature type="signal peptide" evidence="3">
    <location>
        <begin position="1"/>
        <end position="19"/>
    </location>
</feature>
<dbReference type="Proteomes" id="UP000245959">
    <property type="component" value="Unassembled WGS sequence"/>
</dbReference>
<protein>
    <submittedName>
        <fullName evidence="5">Beta-galactosidase-like protein</fullName>
    </submittedName>
</protein>
<dbReference type="EMBL" id="QEKH01000035">
    <property type="protein sequence ID" value="PVY36564.1"/>
    <property type="molecule type" value="Genomic_DNA"/>
</dbReference>
<dbReference type="InterPro" id="IPR051923">
    <property type="entry name" value="Glycosyl_Hydrolase_39"/>
</dbReference>
<organism evidence="5 6">
    <name type="scientific">Victivallis vadensis</name>
    <dbReference type="NCBI Taxonomy" id="172901"/>
    <lineage>
        <taxon>Bacteria</taxon>
        <taxon>Pseudomonadati</taxon>
        <taxon>Lentisphaerota</taxon>
        <taxon>Lentisphaeria</taxon>
        <taxon>Victivallales</taxon>
        <taxon>Victivallaceae</taxon>
        <taxon>Victivallis</taxon>
    </lineage>
</organism>
<gene>
    <name evidence="5" type="ORF">C8D82_13530</name>
</gene>
<dbReference type="OrthoDB" id="138764at2"/>
<dbReference type="InterPro" id="IPR013529">
    <property type="entry name" value="Glyco_hydro_42_N"/>
</dbReference>
<dbReference type="GO" id="GO:0005975">
    <property type="term" value="P:carbohydrate metabolic process"/>
    <property type="evidence" value="ECO:0007669"/>
    <property type="project" value="InterPro"/>
</dbReference>
<dbReference type="Pfam" id="PF02449">
    <property type="entry name" value="Glyco_hydro_42"/>
    <property type="match status" value="1"/>
</dbReference>
<comment type="caution">
    <text evidence="5">The sequence shown here is derived from an EMBL/GenBank/DDBJ whole genome shotgun (WGS) entry which is preliminary data.</text>
</comment>